<accession>A0AAE3SPY5</accession>
<dbReference type="InterPro" id="IPR013096">
    <property type="entry name" value="Cupin_2"/>
</dbReference>
<sequence>MDYKLSEIKPREIIPGYHGRLIHGKNMSLAFWEVEAGAEVPEHAHMHEQIMQVQQGQFEFTVGGNTRIYGPGELVVIPSEVPHSGKALTPCKLMDIFSPVRDEYK</sequence>
<dbReference type="InterPro" id="IPR052535">
    <property type="entry name" value="Bacilysin_H2HPP_isomerase"/>
</dbReference>
<dbReference type="PANTHER" id="PTHR40112">
    <property type="entry name" value="H2HPP ISOMERASE"/>
    <property type="match status" value="1"/>
</dbReference>
<dbReference type="CDD" id="cd02238">
    <property type="entry name" value="cupin_KdgF"/>
    <property type="match status" value="1"/>
</dbReference>
<dbReference type="RefSeq" id="WP_266015516.1">
    <property type="nucleotide sequence ID" value="NZ_JAPFQP010000004.1"/>
</dbReference>
<dbReference type="SUPFAM" id="SSF51182">
    <property type="entry name" value="RmlC-like cupins"/>
    <property type="match status" value="1"/>
</dbReference>
<gene>
    <name evidence="2" type="ORF">OO016_13915</name>
</gene>
<dbReference type="EMBL" id="JAPFQP010000004">
    <property type="protein sequence ID" value="MCX2720706.1"/>
    <property type="molecule type" value="Genomic_DNA"/>
</dbReference>
<name>A0AAE3SPY5_9FLAO</name>
<proteinExistence type="predicted"/>
<dbReference type="Gene3D" id="2.60.120.10">
    <property type="entry name" value="Jelly Rolls"/>
    <property type="match status" value="1"/>
</dbReference>
<evidence type="ECO:0000313" key="3">
    <source>
        <dbReference type="Proteomes" id="UP001207116"/>
    </source>
</evidence>
<reference evidence="2" key="1">
    <citation type="submission" date="2022-11" db="EMBL/GenBank/DDBJ databases">
        <title>The characterization of three novel Bacteroidetes species and genomic analysis of their roles in tidal elemental geochemical cycles.</title>
        <authorList>
            <person name="Ma K.-J."/>
        </authorList>
    </citation>
    <scope>NUCLEOTIDE SEQUENCE</scope>
    <source>
        <strain evidence="2">M415</strain>
    </source>
</reference>
<keyword evidence="3" id="KW-1185">Reference proteome</keyword>
<dbReference type="InterPro" id="IPR014710">
    <property type="entry name" value="RmlC-like_jellyroll"/>
</dbReference>
<dbReference type="AlphaFoldDB" id="A0AAE3SPY5"/>
<protein>
    <submittedName>
        <fullName evidence="2">Cupin domain-containing protein</fullName>
    </submittedName>
</protein>
<evidence type="ECO:0000259" key="1">
    <source>
        <dbReference type="Pfam" id="PF07883"/>
    </source>
</evidence>
<dbReference type="Proteomes" id="UP001207116">
    <property type="component" value="Unassembled WGS sequence"/>
</dbReference>
<dbReference type="PANTHER" id="PTHR40112:SF1">
    <property type="entry name" value="H2HPP ISOMERASE"/>
    <property type="match status" value="1"/>
</dbReference>
<dbReference type="Pfam" id="PF07883">
    <property type="entry name" value="Cupin_2"/>
    <property type="match status" value="1"/>
</dbReference>
<organism evidence="2 3">
    <name type="scientific">Lentiprolixibacter aurantiacus</name>
    <dbReference type="NCBI Taxonomy" id="2993939"/>
    <lineage>
        <taxon>Bacteria</taxon>
        <taxon>Pseudomonadati</taxon>
        <taxon>Bacteroidota</taxon>
        <taxon>Flavobacteriia</taxon>
        <taxon>Flavobacteriales</taxon>
        <taxon>Flavobacteriaceae</taxon>
        <taxon>Lentiprolixibacter</taxon>
    </lineage>
</organism>
<evidence type="ECO:0000313" key="2">
    <source>
        <dbReference type="EMBL" id="MCX2720706.1"/>
    </source>
</evidence>
<dbReference type="InterPro" id="IPR011051">
    <property type="entry name" value="RmlC_Cupin_sf"/>
</dbReference>
<comment type="caution">
    <text evidence="2">The sequence shown here is derived from an EMBL/GenBank/DDBJ whole genome shotgun (WGS) entry which is preliminary data.</text>
</comment>
<feature type="domain" description="Cupin type-2" evidence="1">
    <location>
        <begin position="31"/>
        <end position="97"/>
    </location>
</feature>